<dbReference type="EMBL" id="BSXT01000577">
    <property type="protein sequence ID" value="GMF30411.1"/>
    <property type="molecule type" value="Genomic_DNA"/>
</dbReference>
<name>A0A9W6X4L2_9STRA</name>
<keyword evidence="2" id="KW-1185">Reference proteome</keyword>
<dbReference type="Proteomes" id="UP001165121">
    <property type="component" value="Unassembled WGS sequence"/>
</dbReference>
<accession>A0A9W6X4L2</accession>
<organism evidence="1 2">
    <name type="scientific">Phytophthora fragariaefolia</name>
    <dbReference type="NCBI Taxonomy" id="1490495"/>
    <lineage>
        <taxon>Eukaryota</taxon>
        <taxon>Sar</taxon>
        <taxon>Stramenopiles</taxon>
        <taxon>Oomycota</taxon>
        <taxon>Peronosporomycetes</taxon>
        <taxon>Peronosporales</taxon>
        <taxon>Peronosporaceae</taxon>
        <taxon>Phytophthora</taxon>
    </lineage>
</organism>
<comment type="caution">
    <text evidence="1">The sequence shown here is derived from an EMBL/GenBank/DDBJ whole genome shotgun (WGS) entry which is preliminary data.</text>
</comment>
<protein>
    <submittedName>
        <fullName evidence="1">Unnamed protein product</fullName>
    </submittedName>
</protein>
<dbReference type="OrthoDB" id="112058at2759"/>
<evidence type="ECO:0000313" key="2">
    <source>
        <dbReference type="Proteomes" id="UP001165121"/>
    </source>
</evidence>
<gene>
    <name evidence="1" type="ORF">Pfra01_000673700</name>
</gene>
<proteinExistence type="predicted"/>
<reference evidence="1" key="1">
    <citation type="submission" date="2023-04" db="EMBL/GenBank/DDBJ databases">
        <title>Phytophthora fragariaefolia NBRC 109709.</title>
        <authorList>
            <person name="Ichikawa N."/>
            <person name="Sato H."/>
            <person name="Tonouchi N."/>
        </authorList>
    </citation>
    <scope>NUCLEOTIDE SEQUENCE</scope>
    <source>
        <strain evidence="1">NBRC 109709</strain>
    </source>
</reference>
<dbReference type="AlphaFoldDB" id="A0A9W6X4L2"/>
<evidence type="ECO:0000313" key="1">
    <source>
        <dbReference type="EMBL" id="GMF30411.1"/>
    </source>
</evidence>
<sequence>MDGTGDPRSTLEAAIPVGRTRRQDRDPNRSWIKCMVIPGSGKRRVRPQASSYMAWPISRCEKVGEFAVRIEVVGTEYRLFPVVHVSQLKLVKNFRDRPQIQLNPGVTNRLDFDEALLLEDSGSRIGAKTSSN</sequence>